<dbReference type="PANTHER" id="PTHR14467">
    <property type="entry name" value="ARV1"/>
    <property type="match status" value="1"/>
</dbReference>
<sequence>MYQCVNCGAQVEELYRRYSLNVLKLLKCETCGSFADKYIEYDPVIILVDLMLLEKRAYRHLLYNCNLKAWWKLVIILWLVESFRHLSFCDSKKQYAQYWKSFEFNFDAQCNFYLILLKTAFALTTFVLVVFFLTKVKWYLHQNDAKKFSMIELIKVLVVGGSAKLLGLLDITWGHVFTTSHYFLLLGYTHLCLFTAYSVIVNNDKLESLVILGMGILTYNYVPNLMSTMFQVLGLV</sequence>
<dbReference type="Proteomes" id="UP001642520">
    <property type="component" value="Unassembled WGS sequence"/>
</dbReference>
<dbReference type="PANTHER" id="PTHR14467:SF0">
    <property type="entry name" value="PROTEIN ARV1"/>
    <property type="match status" value="1"/>
</dbReference>
<feature type="transmembrane region" description="Helical" evidence="10">
    <location>
        <begin position="112"/>
        <end position="133"/>
    </location>
</feature>
<keyword evidence="7 10" id="KW-0445">Lipid transport</keyword>
<feature type="transmembrane region" description="Helical" evidence="10">
    <location>
        <begin position="209"/>
        <end position="233"/>
    </location>
</feature>
<evidence type="ECO:0000256" key="2">
    <source>
        <dbReference type="ARBA" id="ARBA00009187"/>
    </source>
</evidence>
<evidence type="ECO:0000256" key="3">
    <source>
        <dbReference type="ARBA" id="ARBA00022448"/>
    </source>
</evidence>
<keyword evidence="4 10" id="KW-0812">Transmembrane</keyword>
<evidence type="ECO:0000256" key="4">
    <source>
        <dbReference type="ARBA" id="ARBA00022692"/>
    </source>
</evidence>
<comment type="similarity">
    <text evidence="2 10">Belongs to the ARV1 family.</text>
</comment>
<keyword evidence="3 10" id="KW-0813">Transport</keyword>
<feature type="transmembrane region" description="Helical" evidence="10">
    <location>
        <begin position="182"/>
        <end position="202"/>
    </location>
</feature>
<dbReference type="EMBL" id="CAXAJV020001280">
    <property type="protein sequence ID" value="CAL7933026.1"/>
    <property type="molecule type" value="Genomic_DNA"/>
</dbReference>
<proteinExistence type="inferred from homology"/>
<evidence type="ECO:0000256" key="6">
    <source>
        <dbReference type="ARBA" id="ARBA00022989"/>
    </source>
</evidence>
<keyword evidence="6 10" id="KW-1133">Transmembrane helix</keyword>
<evidence type="ECO:0000313" key="11">
    <source>
        <dbReference type="EMBL" id="CAL7933026.1"/>
    </source>
</evidence>
<keyword evidence="12" id="KW-1185">Reference proteome</keyword>
<comment type="function">
    <text evidence="10">Mediator of sterol homeostasis involved in sterol uptake, trafficking and distribution into membranes.</text>
</comment>
<keyword evidence="8 10" id="KW-0443">Lipid metabolism</keyword>
<name>A0ABP1MWB3_XYLVO</name>
<evidence type="ECO:0000256" key="1">
    <source>
        <dbReference type="ARBA" id="ARBA00004477"/>
    </source>
</evidence>
<evidence type="ECO:0000256" key="5">
    <source>
        <dbReference type="ARBA" id="ARBA00022824"/>
    </source>
</evidence>
<gene>
    <name evidence="11" type="ORF">XYLVIOL_LOCUS256</name>
</gene>
<evidence type="ECO:0000256" key="10">
    <source>
        <dbReference type="RuleBase" id="RU368065"/>
    </source>
</evidence>
<evidence type="ECO:0000313" key="12">
    <source>
        <dbReference type="Proteomes" id="UP001642520"/>
    </source>
</evidence>
<comment type="caution">
    <text evidence="11">The sequence shown here is derived from an EMBL/GenBank/DDBJ whole genome shotgun (WGS) entry which is preliminary data.</text>
</comment>
<feature type="transmembrane region" description="Helical" evidence="10">
    <location>
        <begin position="153"/>
        <end position="176"/>
    </location>
</feature>
<evidence type="ECO:0000256" key="8">
    <source>
        <dbReference type="ARBA" id="ARBA00023098"/>
    </source>
</evidence>
<feature type="transmembrane region" description="Helical" evidence="10">
    <location>
        <begin position="61"/>
        <end position="80"/>
    </location>
</feature>
<organism evidence="11 12">
    <name type="scientific">Xylocopa violacea</name>
    <name type="common">Violet carpenter bee</name>
    <name type="synonym">Apis violacea</name>
    <dbReference type="NCBI Taxonomy" id="135666"/>
    <lineage>
        <taxon>Eukaryota</taxon>
        <taxon>Metazoa</taxon>
        <taxon>Ecdysozoa</taxon>
        <taxon>Arthropoda</taxon>
        <taxon>Hexapoda</taxon>
        <taxon>Insecta</taxon>
        <taxon>Pterygota</taxon>
        <taxon>Neoptera</taxon>
        <taxon>Endopterygota</taxon>
        <taxon>Hymenoptera</taxon>
        <taxon>Apocrita</taxon>
        <taxon>Aculeata</taxon>
        <taxon>Apoidea</taxon>
        <taxon>Anthophila</taxon>
        <taxon>Apidae</taxon>
        <taxon>Xylocopa</taxon>
        <taxon>Xylocopa</taxon>
    </lineage>
</organism>
<keyword evidence="9 10" id="KW-0472">Membrane</keyword>
<dbReference type="Pfam" id="PF04161">
    <property type="entry name" value="Arv1"/>
    <property type="match status" value="1"/>
</dbReference>
<protein>
    <recommendedName>
        <fullName evidence="10">Protein ARV</fullName>
    </recommendedName>
</protein>
<evidence type="ECO:0000256" key="9">
    <source>
        <dbReference type="ARBA" id="ARBA00023136"/>
    </source>
</evidence>
<comment type="subcellular location">
    <subcellularLocation>
        <location evidence="1 10">Endoplasmic reticulum membrane</location>
        <topology evidence="1 10">Multi-pass membrane protein</topology>
    </subcellularLocation>
</comment>
<dbReference type="InterPro" id="IPR007290">
    <property type="entry name" value="Arv1"/>
</dbReference>
<evidence type="ECO:0000256" key="7">
    <source>
        <dbReference type="ARBA" id="ARBA00023055"/>
    </source>
</evidence>
<reference evidence="11 12" key="1">
    <citation type="submission" date="2024-08" db="EMBL/GenBank/DDBJ databases">
        <authorList>
            <person name="Will J Nash"/>
            <person name="Angela Man"/>
            <person name="Seanna McTaggart"/>
            <person name="Kendall Baker"/>
            <person name="Tom Barker"/>
            <person name="Leah Catchpole"/>
            <person name="Alex Durrant"/>
            <person name="Karim Gharbi"/>
            <person name="Naomi Irish"/>
            <person name="Gemy Kaithakottil"/>
            <person name="Debby Ku"/>
            <person name="Aaliyah Providence"/>
            <person name="Felix Shaw"/>
            <person name="David Swarbreck"/>
            <person name="Chris Watkins"/>
            <person name="Ann M. McCartney"/>
            <person name="Giulio Formenti"/>
            <person name="Alice Mouton"/>
            <person name="Noel Vella"/>
            <person name="Bjorn M von Reumont"/>
            <person name="Adriana Vella"/>
            <person name="Wilfried Haerty"/>
        </authorList>
    </citation>
    <scope>NUCLEOTIDE SEQUENCE [LARGE SCALE GENOMIC DNA]</scope>
</reference>
<accession>A0ABP1MWB3</accession>
<keyword evidence="5 10" id="KW-0256">Endoplasmic reticulum</keyword>